<keyword evidence="3" id="KW-0378">Hydrolase</keyword>
<dbReference type="InterPro" id="IPR031100">
    <property type="entry name" value="LOG_fam"/>
</dbReference>
<dbReference type="RefSeq" id="WP_083051375.1">
    <property type="nucleotide sequence ID" value="NZ_MWQY01000013.1"/>
</dbReference>
<organism evidence="4 5">
    <name type="scientific">Marispirochaeta aestuarii</name>
    <dbReference type="NCBI Taxonomy" id="1963862"/>
    <lineage>
        <taxon>Bacteria</taxon>
        <taxon>Pseudomonadati</taxon>
        <taxon>Spirochaetota</taxon>
        <taxon>Spirochaetia</taxon>
        <taxon>Spirochaetales</taxon>
        <taxon>Spirochaetaceae</taxon>
        <taxon>Marispirochaeta</taxon>
    </lineage>
</organism>
<evidence type="ECO:0000256" key="1">
    <source>
        <dbReference type="ARBA" id="ARBA00000274"/>
    </source>
</evidence>
<dbReference type="NCBIfam" id="TIGR00730">
    <property type="entry name" value="Rossman fold protein, TIGR00730 family"/>
    <property type="match status" value="1"/>
</dbReference>
<dbReference type="GO" id="GO:0008714">
    <property type="term" value="F:AMP nucleosidase activity"/>
    <property type="evidence" value="ECO:0007669"/>
    <property type="project" value="UniProtKB-EC"/>
</dbReference>
<dbReference type="EC" id="3.2.2.n1" evidence="3"/>
<dbReference type="Gene3D" id="3.40.50.450">
    <property type="match status" value="1"/>
</dbReference>
<evidence type="ECO:0000256" key="2">
    <source>
        <dbReference type="ARBA" id="ARBA00006763"/>
    </source>
</evidence>
<evidence type="ECO:0000313" key="4">
    <source>
        <dbReference type="EMBL" id="ORC34515.1"/>
    </source>
</evidence>
<keyword evidence="3" id="KW-0203">Cytokinin biosynthesis</keyword>
<gene>
    <name evidence="4" type="ORF">B4O97_12810</name>
</gene>
<protein>
    <recommendedName>
        <fullName evidence="3">Cytokinin riboside 5'-monophosphate phosphoribohydrolase</fullName>
        <ecNumber evidence="3">3.2.2.n1</ecNumber>
    </recommendedName>
</protein>
<name>A0A1Y1RWI9_9SPIO</name>
<dbReference type="EMBL" id="MWQY01000013">
    <property type="protein sequence ID" value="ORC34515.1"/>
    <property type="molecule type" value="Genomic_DNA"/>
</dbReference>
<evidence type="ECO:0000256" key="3">
    <source>
        <dbReference type="RuleBase" id="RU363015"/>
    </source>
</evidence>
<proteinExistence type="inferred from homology"/>
<dbReference type="STRING" id="1963862.B4O97_12810"/>
<comment type="caution">
    <text evidence="4">The sequence shown here is derived from an EMBL/GenBank/DDBJ whole genome shotgun (WGS) entry which is preliminary data.</text>
</comment>
<comment type="catalytic activity">
    <reaction evidence="1">
        <text>AMP + H2O = D-ribose 5-phosphate + adenine</text>
        <dbReference type="Rhea" id="RHEA:20129"/>
        <dbReference type="ChEBI" id="CHEBI:15377"/>
        <dbReference type="ChEBI" id="CHEBI:16708"/>
        <dbReference type="ChEBI" id="CHEBI:78346"/>
        <dbReference type="ChEBI" id="CHEBI:456215"/>
        <dbReference type="EC" id="3.2.2.4"/>
    </reaction>
</comment>
<keyword evidence="5" id="KW-1185">Reference proteome</keyword>
<dbReference type="PANTHER" id="PTHR31223">
    <property type="entry name" value="LOG FAMILY PROTEIN YJL055W"/>
    <property type="match status" value="1"/>
</dbReference>
<dbReference type="Proteomes" id="UP000192343">
    <property type="component" value="Unassembled WGS sequence"/>
</dbReference>
<accession>A0A1Y1RWI9</accession>
<dbReference type="OrthoDB" id="9801098at2"/>
<comment type="similarity">
    <text evidence="2 3">Belongs to the LOG family.</text>
</comment>
<reference evidence="4 5" key="1">
    <citation type="submission" date="2017-03" db="EMBL/GenBank/DDBJ databases">
        <title>Draft Genome sequence of Marispirochaeta sp. strain JC444.</title>
        <authorList>
            <person name="Shivani Y."/>
            <person name="Subhash Y."/>
            <person name="Sasikala C."/>
            <person name="Ramana C."/>
        </authorList>
    </citation>
    <scope>NUCLEOTIDE SEQUENCE [LARGE SCALE GENOMIC DNA]</scope>
    <source>
        <strain evidence="4 5">JC444</strain>
    </source>
</reference>
<sequence length="191" mass="21232">MDICVYCSSSDAVSPAYLEAAESLGKSIGSRGHSLIYGGAAVGSMGAVARGTREKGGRITGVMPEKLHRFGLFYDGIDERIITDTMRQRKEIMESRAESFIALPGGLGTLEEIFEVMVLKQLGYHSKAVVFIDLDGFYSPLMEFLEKLCRERFMKEGTRTQYAVVREPGAAIDYLENYIPQGAETKWFKHP</sequence>
<evidence type="ECO:0000313" key="5">
    <source>
        <dbReference type="Proteomes" id="UP000192343"/>
    </source>
</evidence>
<dbReference type="AlphaFoldDB" id="A0A1Y1RWI9"/>
<dbReference type="GO" id="GO:0009691">
    <property type="term" value="P:cytokinin biosynthetic process"/>
    <property type="evidence" value="ECO:0007669"/>
    <property type="project" value="UniProtKB-UniRule"/>
</dbReference>
<dbReference type="Pfam" id="PF03641">
    <property type="entry name" value="Lysine_decarbox"/>
    <property type="match status" value="1"/>
</dbReference>
<dbReference type="GO" id="GO:0005829">
    <property type="term" value="C:cytosol"/>
    <property type="evidence" value="ECO:0007669"/>
    <property type="project" value="TreeGrafter"/>
</dbReference>
<dbReference type="SUPFAM" id="SSF102405">
    <property type="entry name" value="MCP/YpsA-like"/>
    <property type="match status" value="1"/>
</dbReference>
<dbReference type="PANTHER" id="PTHR31223:SF70">
    <property type="entry name" value="LOG FAMILY PROTEIN YJL055W"/>
    <property type="match status" value="1"/>
</dbReference>
<dbReference type="InterPro" id="IPR005269">
    <property type="entry name" value="LOG"/>
</dbReference>